<evidence type="ECO:0000259" key="9">
    <source>
        <dbReference type="Pfam" id="PF01035"/>
    </source>
</evidence>
<gene>
    <name evidence="10" type="ORF">G3I67_05150</name>
</gene>
<evidence type="ECO:0000256" key="3">
    <source>
        <dbReference type="ARBA" id="ARBA00011918"/>
    </source>
</evidence>
<dbReference type="InterPro" id="IPR036631">
    <property type="entry name" value="MGMT_N_sf"/>
</dbReference>
<dbReference type="EC" id="2.1.1.63" evidence="3"/>
<evidence type="ECO:0000256" key="7">
    <source>
        <dbReference type="ARBA" id="ARBA00023204"/>
    </source>
</evidence>
<dbReference type="Pfam" id="PF01035">
    <property type="entry name" value="DNA_binding_1"/>
    <property type="match status" value="1"/>
</dbReference>
<proteinExistence type="inferred from homology"/>
<dbReference type="Gene3D" id="1.10.10.10">
    <property type="entry name" value="Winged helix-like DNA-binding domain superfamily/Winged helix DNA-binding domain"/>
    <property type="match status" value="1"/>
</dbReference>
<dbReference type="PANTHER" id="PTHR10815">
    <property type="entry name" value="METHYLATED-DNA--PROTEIN-CYSTEINE METHYLTRANSFERASE"/>
    <property type="match status" value="1"/>
</dbReference>
<dbReference type="GO" id="GO:0032259">
    <property type="term" value="P:methylation"/>
    <property type="evidence" value="ECO:0007669"/>
    <property type="project" value="UniProtKB-KW"/>
</dbReference>
<dbReference type="NCBIfam" id="TIGR00589">
    <property type="entry name" value="ogt"/>
    <property type="match status" value="1"/>
</dbReference>
<keyword evidence="5" id="KW-0808">Transferase</keyword>
<dbReference type="SUPFAM" id="SSF53155">
    <property type="entry name" value="Methylated DNA-protein cysteine methyltransferase domain"/>
    <property type="match status" value="1"/>
</dbReference>
<feature type="domain" description="Methylated-DNA-[protein]-cysteine S-methyltransferase DNA binding" evidence="9">
    <location>
        <begin position="91"/>
        <end position="170"/>
    </location>
</feature>
<evidence type="ECO:0000256" key="6">
    <source>
        <dbReference type="ARBA" id="ARBA00022763"/>
    </source>
</evidence>
<organism evidence="10">
    <name type="scientific">Sheuella amnicola</name>
    <dbReference type="NCBI Taxonomy" id="2707330"/>
    <lineage>
        <taxon>Bacteria</taxon>
        <taxon>Pseudomonadati</taxon>
        <taxon>Pseudomonadota</taxon>
        <taxon>Betaproteobacteria</taxon>
        <taxon>Burkholderiales</taxon>
        <taxon>Alcaligenaceae</taxon>
        <taxon>Sheuella</taxon>
    </lineage>
</organism>
<name>A0A6B2QVD9_9BURK</name>
<evidence type="ECO:0000256" key="2">
    <source>
        <dbReference type="ARBA" id="ARBA00008711"/>
    </source>
</evidence>
<dbReference type="PROSITE" id="PS00374">
    <property type="entry name" value="MGMT"/>
    <property type="match status" value="1"/>
</dbReference>
<dbReference type="CDD" id="cd06445">
    <property type="entry name" value="ATase"/>
    <property type="match status" value="1"/>
</dbReference>
<comment type="catalytic activity">
    <reaction evidence="1">
        <text>a 4-O-methyl-thymidine in DNA + L-cysteinyl-[protein] = a thymidine in DNA + S-methyl-L-cysteinyl-[protein]</text>
        <dbReference type="Rhea" id="RHEA:53428"/>
        <dbReference type="Rhea" id="RHEA-COMP:10131"/>
        <dbReference type="Rhea" id="RHEA-COMP:10132"/>
        <dbReference type="Rhea" id="RHEA-COMP:13555"/>
        <dbReference type="Rhea" id="RHEA-COMP:13556"/>
        <dbReference type="ChEBI" id="CHEBI:29950"/>
        <dbReference type="ChEBI" id="CHEBI:82612"/>
        <dbReference type="ChEBI" id="CHEBI:137386"/>
        <dbReference type="ChEBI" id="CHEBI:137387"/>
        <dbReference type="EC" id="2.1.1.63"/>
    </reaction>
</comment>
<dbReference type="EMBL" id="JAAGRN010000003">
    <property type="protein sequence ID" value="NDY82616.1"/>
    <property type="molecule type" value="Genomic_DNA"/>
</dbReference>
<comment type="similarity">
    <text evidence="2">Belongs to the MGMT family.</text>
</comment>
<evidence type="ECO:0000256" key="4">
    <source>
        <dbReference type="ARBA" id="ARBA00022603"/>
    </source>
</evidence>
<evidence type="ECO:0000256" key="1">
    <source>
        <dbReference type="ARBA" id="ARBA00001286"/>
    </source>
</evidence>
<dbReference type="PANTHER" id="PTHR10815:SF13">
    <property type="entry name" value="METHYLATED-DNA--PROTEIN-CYSTEINE METHYLTRANSFERASE"/>
    <property type="match status" value="1"/>
</dbReference>
<dbReference type="InterPro" id="IPR036388">
    <property type="entry name" value="WH-like_DNA-bd_sf"/>
</dbReference>
<reference evidence="10" key="1">
    <citation type="submission" date="2020-02" db="EMBL/GenBank/DDBJ databases">
        <authorList>
            <person name="Chen W.-M."/>
        </authorList>
    </citation>
    <scope>NUCLEOTIDE SEQUENCE</scope>
    <source>
        <strain evidence="10">NBD-18</strain>
    </source>
</reference>
<evidence type="ECO:0000313" key="10">
    <source>
        <dbReference type="EMBL" id="NDY82616.1"/>
    </source>
</evidence>
<dbReference type="SUPFAM" id="SSF46767">
    <property type="entry name" value="Methylated DNA-protein cysteine methyltransferase, C-terminal domain"/>
    <property type="match status" value="1"/>
</dbReference>
<accession>A0A6B2QVD9</accession>
<protein>
    <recommendedName>
        <fullName evidence="3">methylated-DNA--[protein]-cysteine S-methyltransferase</fullName>
        <ecNumber evidence="3">2.1.1.63</ecNumber>
    </recommendedName>
</protein>
<dbReference type="GO" id="GO:0003908">
    <property type="term" value="F:methylated-DNA-[protein]-cysteine S-methyltransferase activity"/>
    <property type="evidence" value="ECO:0007669"/>
    <property type="project" value="UniProtKB-EC"/>
</dbReference>
<dbReference type="FunFam" id="1.10.10.10:FF:000214">
    <property type="entry name" value="Methylated-DNA--protein-cysteine methyltransferase"/>
    <property type="match status" value="1"/>
</dbReference>
<dbReference type="RefSeq" id="WP_163652240.1">
    <property type="nucleotide sequence ID" value="NZ_JAAGRN010000003.1"/>
</dbReference>
<keyword evidence="7" id="KW-0234">DNA repair</keyword>
<keyword evidence="6" id="KW-0227">DNA damage</keyword>
<sequence>MSKTTQAYVPGHGRATTPFGPCLLGWDKQGIFFLHFYDGNLRETQTQLDMASECDPDCRRRSDQQAQNFADRIFDPHPCEALPKPTLRGSPFQLKVWNALLKIPRGKVVSYGDLAEKLGQPGAARAVGSAIAANHVGFLVPCHRVVRASGDTGQYRWGAARKIEMIRWESDALAK</sequence>
<dbReference type="InterPro" id="IPR001497">
    <property type="entry name" value="MethylDNA_cys_MeTrfase_AS"/>
</dbReference>
<comment type="caution">
    <text evidence="10">The sequence shown here is derived from an EMBL/GenBank/DDBJ whole genome shotgun (WGS) entry which is preliminary data.</text>
</comment>
<evidence type="ECO:0000256" key="5">
    <source>
        <dbReference type="ARBA" id="ARBA00022679"/>
    </source>
</evidence>
<keyword evidence="4" id="KW-0489">Methyltransferase</keyword>
<comment type="catalytic activity">
    <reaction evidence="8">
        <text>a 6-O-methyl-2'-deoxyguanosine in DNA + L-cysteinyl-[protein] = S-methyl-L-cysteinyl-[protein] + a 2'-deoxyguanosine in DNA</text>
        <dbReference type="Rhea" id="RHEA:24000"/>
        <dbReference type="Rhea" id="RHEA-COMP:10131"/>
        <dbReference type="Rhea" id="RHEA-COMP:10132"/>
        <dbReference type="Rhea" id="RHEA-COMP:11367"/>
        <dbReference type="Rhea" id="RHEA-COMP:11368"/>
        <dbReference type="ChEBI" id="CHEBI:29950"/>
        <dbReference type="ChEBI" id="CHEBI:82612"/>
        <dbReference type="ChEBI" id="CHEBI:85445"/>
        <dbReference type="ChEBI" id="CHEBI:85448"/>
        <dbReference type="EC" id="2.1.1.63"/>
    </reaction>
</comment>
<dbReference type="GO" id="GO:0006281">
    <property type="term" value="P:DNA repair"/>
    <property type="evidence" value="ECO:0007669"/>
    <property type="project" value="UniProtKB-KW"/>
</dbReference>
<dbReference type="AlphaFoldDB" id="A0A6B2QVD9"/>
<evidence type="ECO:0000256" key="8">
    <source>
        <dbReference type="ARBA" id="ARBA00049348"/>
    </source>
</evidence>
<dbReference type="InterPro" id="IPR036217">
    <property type="entry name" value="MethylDNA_cys_MeTrfase_DNAb"/>
</dbReference>
<dbReference type="InterPro" id="IPR014048">
    <property type="entry name" value="MethylDNA_cys_MeTrfase_DNA-bd"/>
</dbReference>